<dbReference type="EMBL" id="CAEY01000210">
    <property type="status" value="NOT_ANNOTATED_CDS"/>
    <property type="molecule type" value="Genomic_DNA"/>
</dbReference>
<dbReference type="eggNOG" id="ENOG502RXVD">
    <property type="taxonomic scope" value="Eukaryota"/>
</dbReference>
<keyword evidence="3" id="KW-0812">Transmembrane</keyword>
<feature type="transmembrane region" description="Helical" evidence="3">
    <location>
        <begin position="395"/>
        <end position="415"/>
    </location>
</feature>
<sequence>MDQLYKLISLLWLITITSASRHGFQTTQSGDFKVQIKCSETLMEVTVGITKENPNVVIYLEKLKGYPGCQPELLNDKAVFRLPLDDNFYTCGTTRIQNKLKDVRIFYNRVIIERPDKSAEVVVPKCVLRSDLAYRLPRSRRQTGNDWELPENFTESVEELIDYSGNITEHAPIPYLNIGVRQNGRFVDTALNVHPGTPLEMVIYLDDTSAPVYGLLARYLKVTDNTPRKQEETIILEGCSIDPYIFSNFESNDGGDSIVAKFRAFKFPESNYVLFVGTVNVCLKECLGVICGNNQLGYGRRRRSIINPDPNRIFEIEMTAFLKVDSLEMDNGPVLKGSARSSLGDDKSLSRQDEPKHEAISKEKQESRSLPLLDAFKTDRRRSFNKLESSSATSLTISLTILILTSTINCFIATLQH</sequence>
<evidence type="ECO:0000313" key="6">
    <source>
        <dbReference type="EnsemblMetazoa" id="tetur14g01480.1"/>
    </source>
</evidence>
<reference evidence="7" key="1">
    <citation type="submission" date="2011-08" db="EMBL/GenBank/DDBJ databases">
        <authorList>
            <person name="Rombauts S."/>
        </authorList>
    </citation>
    <scope>NUCLEOTIDE SEQUENCE</scope>
    <source>
        <strain evidence="7">London</strain>
    </source>
</reference>
<proteinExistence type="predicted"/>
<dbReference type="PROSITE" id="PS51034">
    <property type="entry name" value="ZP_2"/>
    <property type="match status" value="1"/>
</dbReference>
<reference evidence="6" key="2">
    <citation type="submission" date="2015-06" db="UniProtKB">
        <authorList>
            <consortium name="EnsemblMetazoa"/>
        </authorList>
    </citation>
    <scope>IDENTIFICATION</scope>
</reference>
<dbReference type="AlphaFoldDB" id="T1KL79"/>
<evidence type="ECO:0000259" key="5">
    <source>
        <dbReference type="PROSITE" id="PS51034"/>
    </source>
</evidence>
<dbReference type="EnsemblMetazoa" id="tetur14g01480.1">
    <property type="protein sequence ID" value="tetur14g01480.1"/>
    <property type="gene ID" value="tetur14g01480"/>
</dbReference>
<protein>
    <recommendedName>
        <fullName evidence="5">ZP domain-containing protein</fullName>
    </recommendedName>
</protein>
<dbReference type="InterPro" id="IPR001507">
    <property type="entry name" value="ZP_dom"/>
</dbReference>
<dbReference type="InterPro" id="IPR051962">
    <property type="entry name" value="Cuticlin"/>
</dbReference>
<keyword evidence="3" id="KW-0472">Membrane</keyword>
<dbReference type="OMA" id="RSMEQTP"/>
<keyword evidence="7" id="KW-1185">Reference proteome</keyword>
<dbReference type="KEGG" id="tut:107365347"/>
<dbReference type="PANTHER" id="PTHR22907">
    <property type="entry name" value="GH04558P"/>
    <property type="match status" value="1"/>
</dbReference>
<dbReference type="PANTHER" id="PTHR22907:SF46">
    <property type="entry name" value="ZP DOMAIN-CONTAINING PROTEIN"/>
    <property type="match status" value="1"/>
</dbReference>
<accession>T1KL79</accession>
<gene>
    <name evidence="6" type="primary">107365347</name>
</gene>
<feature type="signal peptide" evidence="4">
    <location>
        <begin position="1"/>
        <end position="19"/>
    </location>
</feature>
<name>T1KL79_TETUR</name>
<dbReference type="HOGENOM" id="CLU_045734_1_0_1"/>
<feature type="region of interest" description="Disordered" evidence="2">
    <location>
        <begin position="336"/>
        <end position="366"/>
    </location>
</feature>
<evidence type="ECO:0000256" key="1">
    <source>
        <dbReference type="ARBA" id="ARBA00022729"/>
    </source>
</evidence>
<evidence type="ECO:0000256" key="4">
    <source>
        <dbReference type="SAM" id="SignalP"/>
    </source>
</evidence>
<feature type="domain" description="ZP" evidence="5">
    <location>
        <begin position="37"/>
        <end position="298"/>
    </location>
</feature>
<evidence type="ECO:0000256" key="2">
    <source>
        <dbReference type="SAM" id="MobiDB-lite"/>
    </source>
</evidence>
<dbReference type="Proteomes" id="UP000015104">
    <property type="component" value="Unassembled WGS sequence"/>
</dbReference>
<dbReference type="STRING" id="32264.T1KL79"/>
<dbReference type="SMART" id="SM00241">
    <property type="entry name" value="ZP"/>
    <property type="match status" value="1"/>
</dbReference>
<organism evidence="6 7">
    <name type="scientific">Tetranychus urticae</name>
    <name type="common">Two-spotted spider mite</name>
    <dbReference type="NCBI Taxonomy" id="32264"/>
    <lineage>
        <taxon>Eukaryota</taxon>
        <taxon>Metazoa</taxon>
        <taxon>Ecdysozoa</taxon>
        <taxon>Arthropoda</taxon>
        <taxon>Chelicerata</taxon>
        <taxon>Arachnida</taxon>
        <taxon>Acari</taxon>
        <taxon>Acariformes</taxon>
        <taxon>Trombidiformes</taxon>
        <taxon>Prostigmata</taxon>
        <taxon>Eleutherengona</taxon>
        <taxon>Raphignathae</taxon>
        <taxon>Tetranychoidea</taxon>
        <taxon>Tetranychidae</taxon>
        <taxon>Tetranychus</taxon>
    </lineage>
</organism>
<evidence type="ECO:0000256" key="3">
    <source>
        <dbReference type="SAM" id="Phobius"/>
    </source>
</evidence>
<keyword evidence="3" id="KW-1133">Transmembrane helix</keyword>
<dbReference type="OrthoDB" id="6407830at2759"/>
<keyword evidence="1 4" id="KW-0732">Signal</keyword>
<feature type="chain" id="PRO_5004580848" description="ZP domain-containing protein" evidence="4">
    <location>
        <begin position="20"/>
        <end position="417"/>
    </location>
</feature>
<feature type="compositionally biased region" description="Basic and acidic residues" evidence="2">
    <location>
        <begin position="343"/>
        <end position="366"/>
    </location>
</feature>
<evidence type="ECO:0000313" key="7">
    <source>
        <dbReference type="Proteomes" id="UP000015104"/>
    </source>
</evidence>